<evidence type="ECO:0000256" key="5">
    <source>
        <dbReference type="SAM" id="Phobius"/>
    </source>
</evidence>
<feature type="transmembrane region" description="Helical" evidence="5">
    <location>
        <begin position="247"/>
        <end position="267"/>
    </location>
</feature>
<feature type="transmembrane region" description="Helical" evidence="5">
    <location>
        <begin position="279"/>
        <end position="297"/>
    </location>
</feature>
<dbReference type="Pfam" id="PF12698">
    <property type="entry name" value="ABC2_membrane_3"/>
    <property type="match status" value="1"/>
</dbReference>
<accession>A0ABW0EJW7</accession>
<keyword evidence="4 5" id="KW-0472">Membrane</keyword>
<dbReference type="InterPro" id="IPR013525">
    <property type="entry name" value="ABC2_TM"/>
</dbReference>
<dbReference type="RefSeq" id="WP_378244400.1">
    <property type="nucleotide sequence ID" value="NZ_JBHSKF010000002.1"/>
</dbReference>
<feature type="transmembrane region" description="Helical" evidence="5">
    <location>
        <begin position="304"/>
        <end position="323"/>
    </location>
</feature>
<dbReference type="Proteomes" id="UP001596157">
    <property type="component" value="Unassembled WGS sequence"/>
</dbReference>
<evidence type="ECO:0000256" key="1">
    <source>
        <dbReference type="ARBA" id="ARBA00004141"/>
    </source>
</evidence>
<feature type="transmembrane region" description="Helical" evidence="5">
    <location>
        <begin position="217"/>
        <end position="235"/>
    </location>
</feature>
<gene>
    <name evidence="7" type="ORF">ACFPM7_05280</name>
</gene>
<protein>
    <submittedName>
        <fullName evidence="7">ABC transporter permease</fullName>
    </submittedName>
</protein>
<feature type="transmembrane region" description="Helical" evidence="5">
    <location>
        <begin position="335"/>
        <end position="353"/>
    </location>
</feature>
<evidence type="ECO:0000256" key="2">
    <source>
        <dbReference type="ARBA" id="ARBA00022692"/>
    </source>
</evidence>
<evidence type="ECO:0000313" key="7">
    <source>
        <dbReference type="EMBL" id="MFC5286456.1"/>
    </source>
</evidence>
<feature type="domain" description="ABC-2 type transporter transmembrane" evidence="6">
    <location>
        <begin position="46"/>
        <end position="352"/>
    </location>
</feature>
<evidence type="ECO:0000256" key="3">
    <source>
        <dbReference type="ARBA" id="ARBA00022989"/>
    </source>
</evidence>
<name>A0ABW0EJW7_9PSEU</name>
<organism evidence="7 8">
    <name type="scientific">Actinokineospora guangxiensis</name>
    <dbReference type="NCBI Taxonomy" id="1490288"/>
    <lineage>
        <taxon>Bacteria</taxon>
        <taxon>Bacillati</taxon>
        <taxon>Actinomycetota</taxon>
        <taxon>Actinomycetes</taxon>
        <taxon>Pseudonocardiales</taxon>
        <taxon>Pseudonocardiaceae</taxon>
        <taxon>Actinokineospora</taxon>
    </lineage>
</organism>
<sequence length="384" mass="39569">MTTTLPTGTSAAPAAPGATTTSFARATRLVAEREVMSFLRMKSFWIGLIVLLVGLFATAVLPSVFGGGKDKVAVVGSAGAAVLSGTDFEVREVADLAAAQELVRGEEVDAAVVPDTSGASATGVRVLALSDPPTDVIAALNTAPPVDLLEPSDVGSGQRQLVIMVFSLLFLIFGMGGTAIAQSTVTEKQTRIVEILVATIPVRALLAGKILGHTAMTLGQVLLLAIATPVALGIGGQSELLSVIAPAVGWFVPFMVLGFVLLAAMWGVAGSLVSRQEDLGSTMGPMIMLVMGPYFLVMFMSDNAVAMAVLSFVPFSAAIAMPVRMFAGEAAAWEALLSLGVLAVAVALVLHLSTRVFSGSLLRTGSKVALSAAWRTDRVSSPTR</sequence>
<comment type="subcellular location">
    <subcellularLocation>
        <location evidence="1">Membrane</location>
        <topology evidence="1">Multi-pass membrane protein</topology>
    </subcellularLocation>
</comment>
<evidence type="ECO:0000259" key="6">
    <source>
        <dbReference type="Pfam" id="PF12698"/>
    </source>
</evidence>
<proteinExistence type="predicted"/>
<reference evidence="8" key="1">
    <citation type="journal article" date="2019" name="Int. J. Syst. Evol. Microbiol.">
        <title>The Global Catalogue of Microorganisms (GCM) 10K type strain sequencing project: providing services to taxonomists for standard genome sequencing and annotation.</title>
        <authorList>
            <consortium name="The Broad Institute Genomics Platform"/>
            <consortium name="The Broad Institute Genome Sequencing Center for Infectious Disease"/>
            <person name="Wu L."/>
            <person name="Ma J."/>
        </authorList>
    </citation>
    <scope>NUCLEOTIDE SEQUENCE [LARGE SCALE GENOMIC DNA]</scope>
    <source>
        <strain evidence="8">CCUG 59778</strain>
    </source>
</reference>
<feature type="transmembrane region" description="Helical" evidence="5">
    <location>
        <begin position="161"/>
        <end position="180"/>
    </location>
</feature>
<dbReference type="EMBL" id="JBHSKF010000002">
    <property type="protein sequence ID" value="MFC5286456.1"/>
    <property type="molecule type" value="Genomic_DNA"/>
</dbReference>
<keyword evidence="3 5" id="KW-1133">Transmembrane helix</keyword>
<evidence type="ECO:0000256" key="4">
    <source>
        <dbReference type="ARBA" id="ARBA00023136"/>
    </source>
</evidence>
<comment type="caution">
    <text evidence="7">The sequence shown here is derived from an EMBL/GenBank/DDBJ whole genome shotgun (WGS) entry which is preliminary data.</text>
</comment>
<evidence type="ECO:0000313" key="8">
    <source>
        <dbReference type="Proteomes" id="UP001596157"/>
    </source>
</evidence>
<keyword evidence="8" id="KW-1185">Reference proteome</keyword>
<keyword evidence="2 5" id="KW-0812">Transmembrane</keyword>
<feature type="transmembrane region" description="Helical" evidence="5">
    <location>
        <begin position="43"/>
        <end position="65"/>
    </location>
</feature>